<dbReference type="Gene3D" id="1.10.10.60">
    <property type="entry name" value="Homeodomain-like"/>
    <property type="match status" value="2"/>
</dbReference>
<dbReference type="InterPro" id="IPR020449">
    <property type="entry name" value="Tscrpt_reg_AraC-type_HTH"/>
</dbReference>
<dbReference type="GO" id="GO:0043565">
    <property type="term" value="F:sequence-specific DNA binding"/>
    <property type="evidence" value="ECO:0007669"/>
    <property type="project" value="InterPro"/>
</dbReference>
<name>A0A9J6ZFQ5_9BACL</name>
<dbReference type="GO" id="GO:0003700">
    <property type="term" value="F:DNA-binding transcription factor activity"/>
    <property type="evidence" value="ECO:0007669"/>
    <property type="project" value="InterPro"/>
</dbReference>
<dbReference type="Proteomes" id="UP001056756">
    <property type="component" value="Chromosome"/>
</dbReference>
<keyword evidence="1" id="KW-0805">Transcription regulation</keyword>
<dbReference type="InterPro" id="IPR018062">
    <property type="entry name" value="HTH_AraC-typ_CS"/>
</dbReference>
<evidence type="ECO:0000256" key="2">
    <source>
        <dbReference type="ARBA" id="ARBA00023125"/>
    </source>
</evidence>
<evidence type="ECO:0000256" key="3">
    <source>
        <dbReference type="ARBA" id="ARBA00023163"/>
    </source>
</evidence>
<keyword evidence="3" id="KW-0804">Transcription</keyword>
<organism evidence="5 6">
    <name type="scientific">Candidatus Pristimantibacillus lignocellulolyticus</name>
    <dbReference type="NCBI Taxonomy" id="2994561"/>
    <lineage>
        <taxon>Bacteria</taxon>
        <taxon>Bacillati</taxon>
        <taxon>Bacillota</taxon>
        <taxon>Bacilli</taxon>
        <taxon>Bacillales</taxon>
        <taxon>Paenibacillaceae</taxon>
        <taxon>Candidatus Pristimantibacillus</taxon>
    </lineage>
</organism>
<dbReference type="AlphaFoldDB" id="A0A9J6ZFQ5"/>
<dbReference type="SUPFAM" id="SSF51215">
    <property type="entry name" value="Regulatory protein AraC"/>
    <property type="match status" value="1"/>
</dbReference>
<dbReference type="PANTHER" id="PTHR43280:SF28">
    <property type="entry name" value="HTH-TYPE TRANSCRIPTIONAL ACTIVATOR RHAS"/>
    <property type="match status" value="1"/>
</dbReference>
<dbReference type="KEGG" id="plig:NAG76_00175"/>
<dbReference type="SUPFAM" id="SSF46689">
    <property type="entry name" value="Homeodomain-like"/>
    <property type="match status" value="2"/>
</dbReference>
<dbReference type="Pfam" id="PF12833">
    <property type="entry name" value="HTH_18"/>
    <property type="match status" value="1"/>
</dbReference>
<dbReference type="Gene3D" id="2.60.120.280">
    <property type="entry name" value="Regulatory protein AraC"/>
    <property type="match status" value="1"/>
</dbReference>
<evidence type="ECO:0000256" key="1">
    <source>
        <dbReference type="ARBA" id="ARBA00023015"/>
    </source>
</evidence>
<feature type="domain" description="HTH araC/xylS-type" evidence="4">
    <location>
        <begin position="185"/>
        <end position="283"/>
    </location>
</feature>
<dbReference type="PROSITE" id="PS01124">
    <property type="entry name" value="HTH_ARAC_FAMILY_2"/>
    <property type="match status" value="1"/>
</dbReference>
<dbReference type="InterPro" id="IPR009057">
    <property type="entry name" value="Homeodomain-like_sf"/>
</dbReference>
<accession>A0A9J6ZFQ5</accession>
<reference evidence="5" key="1">
    <citation type="submission" date="2022-05" db="EMBL/GenBank/DDBJ databases">
        <title>Novel bacterial taxa in a minimal lignocellulolytic consortium and its capacity to transform plastics disclosed by genome-resolved metagenomics.</title>
        <authorList>
            <person name="Rodriguez C.A.D."/>
            <person name="Diaz-Garcia L."/>
            <person name="Herrera K."/>
            <person name="Tarazona N.A."/>
            <person name="Sproer C."/>
            <person name="Overmann J."/>
            <person name="Jimenez D.J."/>
        </authorList>
    </citation>
    <scope>NUCLEOTIDE SEQUENCE</scope>
    <source>
        <strain evidence="5">MAG5</strain>
    </source>
</reference>
<dbReference type="Pfam" id="PF02311">
    <property type="entry name" value="AraC_binding"/>
    <property type="match status" value="1"/>
</dbReference>
<dbReference type="EMBL" id="CP097899">
    <property type="protein sequence ID" value="URN94712.1"/>
    <property type="molecule type" value="Genomic_DNA"/>
</dbReference>
<sequence>MPTQLPYETYGFRFNNYSNLHLPLCHLFAVGHDNITHDNYRWHGLERQDGPLLLFQYTLNGSGQLDIGQQRMKIQKHQAFLTEIPSDHCYYYDPEQEGWHFYFILIRPHTILPFWNEIVQFLGRIPSLPPTSKPIQILEEIISAAQAGLITDEYIASTYVYSFVIELRKYAESSPIPKKLPDSITSAVQYIDKHYQNMIGQEQLANQLGLSKYQFIRSFTKYMGITPNDYLNRKKIENSLTLLLSTNHSLEYIAQEVGYSSASYYIRVFRKLIGQTPASFRSSKHQLQYDKLYFN</sequence>
<dbReference type="PRINTS" id="PR00032">
    <property type="entry name" value="HTHARAC"/>
</dbReference>
<dbReference type="InterPro" id="IPR037923">
    <property type="entry name" value="HTH-like"/>
</dbReference>
<dbReference type="SMART" id="SM00342">
    <property type="entry name" value="HTH_ARAC"/>
    <property type="match status" value="1"/>
</dbReference>
<dbReference type="InterPro" id="IPR003313">
    <property type="entry name" value="AraC-bd"/>
</dbReference>
<evidence type="ECO:0000313" key="5">
    <source>
        <dbReference type="EMBL" id="URN94712.1"/>
    </source>
</evidence>
<protein>
    <submittedName>
        <fullName evidence="5">AraC family transcriptional regulator</fullName>
    </submittedName>
</protein>
<evidence type="ECO:0000259" key="4">
    <source>
        <dbReference type="PROSITE" id="PS01124"/>
    </source>
</evidence>
<dbReference type="PANTHER" id="PTHR43280">
    <property type="entry name" value="ARAC-FAMILY TRANSCRIPTIONAL REGULATOR"/>
    <property type="match status" value="1"/>
</dbReference>
<dbReference type="InterPro" id="IPR018060">
    <property type="entry name" value="HTH_AraC"/>
</dbReference>
<gene>
    <name evidence="5" type="ORF">NAG76_00175</name>
</gene>
<dbReference type="PROSITE" id="PS00041">
    <property type="entry name" value="HTH_ARAC_FAMILY_1"/>
    <property type="match status" value="1"/>
</dbReference>
<keyword evidence="2" id="KW-0238">DNA-binding</keyword>
<proteinExistence type="predicted"/>
<evidence type="ECO:0000313" key="6">
    <source>
        <dbReference type="Proteomes" id="UP001056756"/>
    </source>
</evidence>